<name>A0A6A6WT56_9PLEO</name>
<proteinExistence type="predicted"/>
<gene>
    <name evidence="3" type="ORF">K505DRAFT_421991</name>
</gene>
<keyword evidence="4" id="KW-1185">Reference proteome</keyword>
<accession>A0A6A6WT56</accession>
<sequence length="743" mass="83431">MYLPHSYHQHSTPPHQPHTITDNTIPHFTDTFYILAMPDYSVDQSTTLPDRRDSMSPSRLTRPLTMKMDQIAMWNELSTSCSNDLSFRAPINKCADTQGLQTREREVGQVQAVEPLHATEIAIQLHDHNMTTLEYILIFAIVFTFLSTSAIRKALLVAVLLVSHIDSTLYTNTKAEFVDIEDVSVAPVTSTSNDEISAELTDDVVKMPTKLESSPVLFVVLILFITCMPFHVFFIIALASWHFFKNLHETGYITKATAKSVGVQIANPNTPVPQNENTMWIEDTPSVSKYANQGTSMDGSTMGTGDASVQTESETYADKETSMGINAIALEPEKIATNNSTQTDSKGDLTLGSRLNALFNSVLSDDEIVGRVKTLLGELKRATPAVHTPVEVPTKAKQDIVDKTTTLKLNTQWQSASKAWLRGFDDLSAWSKKNDEVYWNTSIDDTTVVLEETDKKDRIVPTKKEIILANLAEDDALRQSTIPLLPPPATGSLAADPRYDWEARLAYQCANEKGIYNKYSFWPASHHVWVSMSVAGSWLIWDGRGIRLFFWENWKQLWYCDDFGLGIGFNKDGTVKVMWGALHDAHMFGHEVWHGRLQNGEPPDGGPYWYNHSAIARSEKLREDNIEEQQIKAEKDAAAAKKKADDEKRAREAMERQRVHAEQVEKQKKAQEKLFAAKKFGDVRYADDMGAAQNRGRQPMGHTEHTTRGQGFKFGANFTKQQQAYKKPTTGKASRFFQNGVAK</sequence>
<organism evidence="3 4">
    <name type="scientific">Melanomma pulvis-pyrius CBS 109.77</name>
    <dbReference type="NCBI Taxonomy" id="1314802"/>
    <lineage>
        <taxon>Eukaryota</taxon>
        <taxon>Fungi</taxon>
        <taxon>Dikarya</taxon>
        <taxon>Ascomycota</taxon>
        <taxon>Pezizomycotina</taxon>
        <taxon>Dothideomycetes</taxon>
        <taxon>Pleosporomycetidae</taxon>
        <taxon>Pleosporales</taxon>
        <taxon>Melanommataceae</taxon>
        <taxon>Melanomma</taxon>
    </lineage>
</organism>
<evidence type="ECO:0000256" key="1">
    <source>
        <dbReference type="SAM" id="MobiDB-lite"/>
    </source>
</evidence>
<feature type="region of interest" description="Disordered" evidence="1">
    <location>
        <begin position="634"/>
        <end position="654"/>
    </location>
</feature>
<keyword evidence="2" id="KW-0472">Membrane</keyword>
<dbReference type="Proteomes" id="UP000799757">
    <property type="component" value="Unassembled WGS sequence"/>
</dbReference>
<feature type="transmembrane region" description="Helical" evidence="2">
    <location>
        <begin position="135"/>
        <end position="162"/>
    </location>
</feature>
<evidence type="ECO:0000313" key="3">
    <source>
        <dbReference type="EMBL" id="KAF2787085.1"/>
    </source>
</evidence>
<evidence type="ECO:0000256" key="2">
    <source>
        <dbReference type="SAM" id="Phobius"/>
    </source>
</evidence>
<feature type="region of interest" description="Disordered" evidence="1">
    <location>
        <begin position="692"/>
        <end position="743"/>
    </location>
</feature>
<keyword evidence="2" id="KW-1133">Transmembrane helix</keyword>
<dbReference type="EMBL" id="MU002362">
    <property type="protein sequence ID" value="KAF2787085.1"/>
    <property type="molecule type" value="Genomic_DNA"/>
</dbReference>
<protein>
    <submittedName>
        <fullName evidence="3">Uncharacterized protein</fullName>
    </submittedName>
</protein>
<dbReference type="AlphaFoldDB" id="A0A6A6WT56"/>
<reference evidence="3" key="1">
    <citation type="journal article" date="2020" name="Stud. Mycol.">
        <title>101 Dothideomycetes genomes: a test case for predicting lifestyles and emergence of pathogens.</title>
        <authorList>
            <person name="Haridas S."/>
            <person name="Albert R."/>
            <person name="Binder M."/>
            <person name="Bloem J."/>
            <person name="Labutti K."/>
            <person name="Salamov A."/>
            <person name="Andreopoulos B."/>
            <person name="Baker S."/>
            <person name="Barry K."/>
            <person name="Bills G."/>
            <person name="Bluhm B."/>
            <person name="Cannon C."/>
            <person name="Castanera R."/>
            <person name="Culley D."/>
            <person name="Daum C."/>
            <person name="Ezra D."/>
            <person name="Gonzalez J."/>
            <person name="Henrissat B."/>
            <person name="Kuo A."/>
            <person name="Liang C."/>
            <person name="Lipzen A."/>
            <person name="Lutzoni F."/>
            <person name="Magnuson J."/>
            <person name="Mondo S."/>
            <person name="Nolan M."/>
            <person name="Ohm R."/>
            <person name="Pangilinan J."/>
            <person name="Park H.-J."/>
            <person name="Ramirez L."/>
            <person name="Alfaro M."/>
            <person name="Sun H."/>
            <person name="Tritt A."/>
            <person name="Yoshinaga Y."/>
            <person name="Zwiers L.-H."/>
            <person name="Turgeon B."/>
            <person name="Goodwin S."/>
            <person name="Spatafora J."/>
            <person name="Crous P."/>
            <person name="Grigoriev I."/>
        </authorList>
    </citation>
    <scope>NUCLEOTIDE SEQUENCE</scope>
    <source>
        <strain evidence="3">CBS 109.77</strain>
    </source>
</reference>
<feature type="transmembrane region" description="Helical" evidence="2">
    <location>
        <begin position="216"/>
        <end position="244"/>
    </location>
</feature>
<keyword evidence="2" id="KW-0812">Transmembrane</keyword>
<evidence type="ECO:0000313" key="4">
    <source>
        <dbReference type="Proteomes" id="UP000799757"/>
    </source>
</evidence>